<dbReference type="EMBL" id="OCNH01000001">
    <property type="protein sequence ID" value="SOD78658.1"/>
    <property type="molecule type" value="Genomic_DNA"/>
</dbReference>
<dbReference type="RefSeq" id="WP_097124285.1">
    <property type="nucleotide sequence ID" value="NZ_OCNH01000001.1"/>
</dbReference>
<dbReference type="InterPro" id="IPR008928">
    <property type="entry name" value="6-hairpin_glycosidase_sf"/>
</dbReference>
<accession>A0A286F627</accession>
<protein>
    <submittedName>
        <fullName evidence="2">Uncharacterized protein</fullName>
    </submittedName>
</protein>
<proteinExistence type="predicted"/>
<sequence>MMYRRTARPYLVLFLTLLLASPVVAQSPNSFFEQASVNGRLANTGFRRCAHYLNGWLAEADSGTGLIPRNLTDSRHFWNAYDAAADNYPFMVMTASLLRHDLFSGKMQTMLQTEQRLTSRIGRLPDTYSFTKKGFLKEPVDSSQVIFGSAEYMKDGLVPLTEWLGPNTPWFRRMEGILDDLLPVVSIPIHLTGNFYGNSADVEVNGDMLQVLNRMYWITRKQKYLDVAVALGDYYLNDKRLLTRSSTRLRMRDHGCEIIAGLSEVYATMHVLNPAKKKQWQPYMTELLDLILDKGRNADGLFYNEINPSTGQLLDPALADTWGYLLNACYTVYLTDGHVAYRDAVLKALQSLNKHYKNYAWEGQSSDGYADSIEGALNLILREKSPAAAEWIDSEMQVMWAKQKPSGIIEGWHGDGNFARTTLMYCLWKTSGTWLSNWQESVTIGAAKNENFLYISVQANEAWSGKLRFSPAFHREFMRLPINYPRINQFQEWYPIDENKAYKLTNTKTQKTVTVRGRALLAGYPIRLAKGEITHLLIQAK</sequence>
<dbReference type="SUPFAM" id="SSF48208">
    <property type="entry name" value="Six-hairpin glycosidases"/>
    <property type="match status" value="1"/>
</dbReference>
<reference evidence="3" key="1">
    <citation type="submission" date="2017-09" db="EMBL/GenBank/DDBJ databases">
        <authorList>
            <person name="Varghese N."/>
            <person name="Submissions S."/>
        </authorList>
    </citation>
    <scope>NUCLEOTIDE SEQUENCE [LARGE SCALE GENOMIC DNA]</scope>
    <source>
        <strain evidence="3">DSM 29961</strain>
    </source>
</reference>
<evidence type="ECO:0000313" key="2">
    <source>
        <dbReference type="EMBL" id="SOD78658.1"/>
    </source>
</evidence>
<keyword evidence="1" id="KW-0732">Signal</keyword>
<organism evidence="2 3">
    <name type="scientific">Spirosoma fluviale</name>
    <dbReference type="NCBI Taxonomy" id="1597977"/>
    <lineage>
        <taxon>Bacteria</taxon>
        <taxon>Pseudomonadati</taxon>
        <taxon>Bacteroidota</taxon>
        <taxon>Cytophagia</taxon>
        <taxon>Cytophagales</taxon>
        <taxon>Cytophagaceae</taxon>
        <taxon>Spirosoma</taxon>
    </lineage>
</organism>
<name>A0A286F627_9BACT</name>
<feature type="signal peptide" evidence="1">
    <location>
        <begin position="1"/>
        <end position="25"/>
    </location>
</feature>
<dbReference type="Proteomes" id="UP000219452">
    <property type="component" value="Unassembled WGS sequence"/>
</dbReference>
<evidence type="ECO:0000313" key="3">
    <source>
        <dbReference type="Proteomes" id="UP000219452"/>
    </source>
</evidence>
<evidence type="ECO:0000256" key="1">
    <source>
        <dbReference type="SAM" id="SignalP"/>
    </source>
</evidence>
<keyword evidence="3" id="KW-1185">Reference proteome</keyword>
<feature type="chain" id="PRO_5011973270" evidence="1">
    <location>
        <begin position="26"/>
        <end position="541"/>
    </location>
</feature>
<dbReference type="GO" id="GO:0005975">
    <property type="term" value="P:carbohydrate metabolic process"/>
    <property type="evidence" value="ECO:0007669"/>
    <property type="project" value="InterPro"/>
</dbReference>
<dbReference type="OrthoDB" id="908131at2"/>
<dbReference type="AlphaFoldDB" id="A0A286F627"/>
<gene>
    <name evidence="2" type="ORF">SAMN06269250_0572</name>
</gene>